<feature type="domain" description="LysM" evidence="5">
    <location>
        <begin position="316"/>
        <end position="365"/>
    </location>
</feature>
<evidence type="ECO:0000256" key="4">
    <source>
        <dbReference type="SAM" id="SignalP"/>
    </source>
</evidence>
<protein>
    <submittedName>
        <fullName evidence="6">Transglycosylase family protein</fullName>
    </submittedName>
</protein>
<keyword evidence="7" id="KW-1185">Reference proteome</keyword>
<feature type="region of interest" description="Disordered" evidence="3">
    <location>
        <begin position="108"/>
        <end position="330"/>
    </location>
</feature>
<organism evidence="6 7">
    <name type="scientific">Actinacidiphila acididurans</name>
    <dbReference type="NCBI Taxonomy" id="2784346"/>
    <lineage>
        <taxon>Bacteria</taxon>
        <taxon>Bacillati</taxon>
        <taxon>Actinomycetota</taxon>
        <taxon>Actinomycetes</taxon>
        <taxon>Kitasatosporales</taxon>
        <taxon>Streptomycetaceae</taxon>
        <taxon>Actinacidiphila</taxon>
    </lineage>
</organism>
<evidence type="ECO:0000256" key="3">
    <source>
        <dbReference type="SAM" id="MobiDB-lite"/>
    </source>
</evidence>
<dbReference type="SUPFAM" id="SSF53955">
    <property type="entry name" value="Lysozyme-like"/>
    <property type="match status" value="1"/>
</dbReference>
<feature type="chain" id="PRO_5045443462" evidence="4">
    <location>
        <begin position="42"/>
        <end position="366"/>
    </location>
</feature>
<accession>A0ABS2TNR7</accession>
<feature type="compositionally biased region" description="Low complexity" evidence="3">
    <location>
        <begin position="180"/>
        <end position="253"/>
    </location>
</feature>
<feature type="compositionally biased region" description="Polar residues" evidence="3">
    <location>
        <begin position="315"/>
        <end position="330"/>
    </location>
</feature>
<dbReference type="InterPro" id="IPR052196">
    <property type="entry name" value="Bact_Kbp"/>
</dbReference>
<evidence type="ECO:0000256" key="1">
    <source>
        <dbReference type="ARBA" id="ARBA00010830"/>
    </source>
</evidence>
<dbReference type="InterPro" id="IPR023346">
    <property type="entry name" value="Lysozyme-like_dom_sf"/>
</dbReference>
<dbReference type="SMART" id="SM00257">
    <property type="entry name" value="LysM"/>
    <property type="match status" value="1"/>
</dbReference>
<feature type="signal peptide" evidence="4">
    <location>
        <begin position="1"/>
        <end position="41"/>
    </location>
</feature>
<comment type="caution">
    <text evidence="6">The sequence shown here is derived from an EMBL/GenBank/DDBJ whole genome shotgun (WGS) entry which is preliminary data.</text>
</comment>
<dbReference type="CDD" id="cd13925">
    <property type="entry name" value="RPF"/>
    <property type="match status" value="1"/>
</dbReference>
<dbReference type="SUPFAM" id="SSF54106">
    <property type="entry name" value="LysM domain"/>
    <property type="match status" value="1"/>
</dbReference>
<sequence length="366" mass="35784">MLTSGNGRHRRPRQAPAAMVTVAATGAGIALPLLGAGAAHAADNSTWDKVAVCETGGLWSANTGNGFYGGLAITQDTWDEYGGGAYAKRPDLASRSEQIAVAEKILGDLGPNAWPGCESGTGLLEDSAPPSVDPGSTAPPKHDGKTTPVPPAPTYTPPPVPSAPIPGTQDEPGATPPSATPTTPATPSTPAAPTTPVTPTAPTGTVPGVPGTPPTAGTGPGDGSTASTTPGTPGAPTGPATPSDGAAGTPTAPSDGPSAGGRHAKPYSPTDEQLAAADRATRTEVYSLAGKPAGADTTDNANSSGKTGTSPSTGADSYTVGSGDSLSGIASAQHVDGGWRHLYDANHGVVGDDPNLIKPGQILNLG</sequence>
<dbReference type="Pfam" id="PF06737">
    <property type="entry name" value="Transglycosylas"/>
    <property type="match status" value="1"/>
</dbReference>
<evidence type="ECO:0000256" key="2">
    <source>
        <dbReference type="ARBA" id="ARBA00022801"/>
    </source>
</evidence>
<reference evidence="6 7" key="1">
    <citation type="submission" date="2021-01" db="EMBL/GenBank/DDBJ databases">
        <title>Streptomyces acididurans sp. nov., isolated from a peat swamp forest soil.</title>
        <authorList>
            <person name="Chantavorakit T."/>
            <person name="Duangmal K."/>
        </authorList>
    </citation>
    <scope>NUCLEOTIDE SEQUENCE [LARGE SCALE GENOMIC DNA]</scope>
    <source>
        <strain evidence="6 7">KK5PA1</strain>
    </source>
</reference>
<comment type="similarity">
    <text evidence="1">Belongs to the transglycosylase family. Rpf subfamily.</text>
</comment>
<evidence type="ECO:0000259" key="5">
    <source>
        <dbReference type="PROSITE" id="PS51782"/>
    </source>
</evidence>
<dbReference type="InterPro" id="IPR036779">
    <property type="entry name" value="LysM_dom_sf"/>
</dbReference>
<dbReference type="EMBL" id="JADKYB010000005">
    <property type="protein sequence ID" value="MBM9504985.1"/>
    <property type="molecule type" value="Genomic_DNA"/>
</dbReference>
<dbReference type="PANTHER" id="PTHR34700">
    <property type="entry name" value="POTASSIUM BINDING PROTEIN KBP"/>
    <property type="match status" value="1"/>
</dbReference>
<dbReference type="CDD" id="cd00118">
    <property type="entry name" value="LysM"/>
    <property type="match status" value="1"/>
</dbReference>
<name>A0ABS2TNR7_9ACTN</name>
<gene>
    <name evidence="6" type="ORF">ITX44_10620</name>
</gene>
<dbReference type="Gene3D" id="1.10.530.10">
    <property type="match status" value="1"/>
</dbReference>
<keyword evidence="4" id="KW-0732">Signal</keyword>
<evidence type="ECO:0000313" key="6">
    <source>
        <dbReference type="EMBL" id="MBM9504985.1"/>
    </source>
</evidence>
<dbReference type="Proteomes" id="UP000749040">
    <property type="component" value="Unassembled WGS sequence"/>
</dbReference>
<dbReference type="Gene3D" id="3.10.350.10">
    <property type="entry name" value="LysM domain"/>
    <property type="match status" value="1"/>
</dbReference>
<dbReference type="PANTHER" id="PTHR34700:SF4">
    <property type="entry name" value="PHAGE-LIKE ELEMENT PBSX PROTEIN XKDP"/>
    <property type="match status" value="1"/>
</dbReference>
<proteinExistence type="inferred from homology"/>
<dbReference type="InterPro" id="IPR010618">
    <property type="entry name" value="RPF"/>
</dbReference>
<dbReference type="RefSeq" id="WP_205356863.1">
    <property type="nucleotide sequence ID" value="NZ_JADKYB010000005.1"/>
</dbReference>
<keyword evidence="2" id="KW-0378">Hydrolase</keyword>
<feature type="compositionally biased region" description="Low complexity" evidence="3">
    <location>
        <begin position="303"/>
        <end position="314"/>
    </location>
</feature>
<dbReference type="InterPro" id="IPR018392">
    <property type="entry name" value="LysM"/>
</dbReference>
<dbReference type="PROSITE" id="PS51782">
    <property type="entry name" value="LYSM"/>
    <property type="match status" value="1"/>
</dbReference>
<dbReference type="Pfam" id="PF01476">
    <property type="entry name" value="LysM"/>
    <property type="match status" value="1"/>
</dbReference>
<evidence type="ECO:0000313" key="7">
    <source>
        <dbReference type="Proteomes" id="UP000749040"/>
    </source>
</evidence>
<feature type="compositionally biased region" description="Pro residues" evidence="3">
    <location>
        <begin position="148"/>
        <end position="164"/>
    </location>
</feature>